<dbReference type="InterPro" id="IPR018247">
    <property type="entry name" value="EF_Hand_1_Ca_BS"/>
</dbReference>
<keyword evidence="3 7" id="KW-1134">Transmembrane beta strand</keyword>
<dbReference type="InterPro" id="IPR036942">
    <property type="entry name" value="Beta-barrel_TonB_sf"/>
</dbReference>
<accession>A0A0P0GHM6</accession>
<evidence type="ECO:0000256" key="3">
    <source>
        <dbReference type="ARBA" id="ARBA00022452"/>
    </source>
</evidence>
<dbReference type="PROSITE" id="PS00018">
    <property type="entry name" value="EF_HAND_1"/>
    <property type="match status" value="1"/>
</dbReference>
<evidence type="ECO:0000313" key="11">
    <source>
        <dbReference type="EMBL" id="RGS37455.1"/>
    </source>
</evidence>
<evidence type="ECO:0000256" key="7">
    <source>
        <dbReference type="PROSITE-ProRule" id="PRU01360"/>
    </source>
</evidence>
<keyword evidence="8" id="KW-1133">Transmembrane helix</keyword>
<dbReference type="RefSeq" id="WP_007211969.1">
    <property type="nucleotide sequence ID" value="NZ_CP012801.1"/>
</dbReference>
<keyword evidence="6 7" id="KW-0998">Cell outer membrane</keyword>
<organism evidence="10 12">
    <name type="scientific">Bacteroides cellulosilyticus</name>
    <dbReference type="NCBI Taxonomy" id="246787"/>
    <lineage>
        <taxon>Bacteria</taxon>
        <taxon>Pseudomonadati</taxon>
        <taxon>Bacteroidota</taxon>
        <taxon>Bacteroidia</taxon>
        <taxon>Bacteroidales</taxon>
        <taxon>Bacteroidaceae</taxon>
        <taxon>Bacteroides</taxon>
    </lineage>
</organism>
<dbReference type="PATRIC" id="fig|246787.4.peg.3422"/>
<dbReference type="EMBL" id="CP012801">
    <property type="protein sequence ID" value="ALJ60540.1"/>
    <property type="molecule type" value="Genomic_DNA"/>
</dbReference>
<dbReference type="InterPro" id="IPR023996">
    <property type="entry name" value="TonB-dep_OMP_SusC/RagA"/>
</dbReference>
<evidence type="ECO:0000313" key="13">
    <source>
        <dbReference type="Proteomes" id="UP000283341"/>
    </source>
</evidence>
<dbReference type="InterPro" id="IPR037066">
    <property type="entry name" value="Plug_dom_sf"/>
</dbReference>
<dbReference type="Gene3D" id="2.60.40.1120">
    <property type="entry name" value="Carboxypeptidase-like, regulatory domain"/>
    <property type="match status" value="1"/>
</dbReference>
<dbReference type="InterPro" id="IPR023997">
    <property type="entry name" value="TonB-dep_OMP_SusC/RagA_CS"/>
</dbReference>
<dbReference type="FunFam" id="2.170.130.10:FF:000003">
    <property type="entry name" value="SusC/RagA family TonB-linked outer membrane protein"/>
    <property type="match status" value="1"/>
</dbReference>
<dbReference type="Proteomes" id="UP000283341">
    <property type="component" value="Unassembled WGS sequence"/>
</dbReference>
<dbReference type="Pfam" id="PF07715">
    <property type="entry name" value="Plug"/>
    <property type="match status" value="1"/>
</dbReference>
<dbReference type="InterPro" id="IPR012910">
    <property type="entry name" value="Plug_dom"/>
</dbReference>
<evidence type="ECO:0000256" key="5">
    <source>
        <dbReference type="ARBA" id="ARBA00023136"/>
    </source>
</evidence>
<dbReference type="KEGG" id="bcel:BcellWH2_03307"/>
<evidence type="ECO:0000256" key="4">
    <source>
        <dbReference type="ARBA" id="ARBA00022692"/>
    </source>
</evidence>
<evidence type="ECO:0000256" key="2">
    <source>
        <dbReference type="ARBA" id="ARBA00022448"/>
    </source>
</evidence>
<evidence type="ECO:0000256" key="1">
    <source>
        <dbReference type="ARBA" id="ARBA00004571"/>
    </source>
</evidence>
<feature type="domain" description="TonB-dependent receptor plug" evidence="9">
    <location>
        <begin position="138"/>
        <end position="247"/>
    </location>
</feature>
<dbReference type="NCBIfam" id="TIGR04057">
    <property type="entry name" value="SusC_RagA_signa"/>
    <property type="match status" value="1"/>
</dbReference>
<evidence type="ECO:0000259" key="9">
    <source>
        <dbReference type="Pfam" id="PF07715"/>
    </source>
</evidence>
<reference evidence="11 13" key="2">
    <citation type="submission" date="2018-08" db="EMBL/GenBank/DDBJ databases">
        <title>A genome reference for cultivated species of the human gut microbiota.</title>
        <authorList>
            <person name="Zou Y."/>
            <person name="Xue W."/>
            <person name="Luo G."/>
        </authorList>
    </citation>
    <scope>NUCLEOTIDE SEQUENCE [LARGE SCALE GENOMIC DNA]</scope>
    <source>
        <strain evidence="11 13">AF22-3AC</strain>
    </source>
</reference>
<name>A0A0P0GHM6_9BACE</name>
<keyword evidence="10" id="KW-0675">Receptor</keyword>
<sequence>MENKNFKTVQKSSLYPLTFICICIFLIAGAYVEMYAGTSGIQQQNKRTVTGLVTDSYGEVMPGVTISIRGTSQGVITNPDGEYSITVPSDTCTLRFSFIGYKTEEVVVGKRRIIPVTLSEDVEGLDEVVIVGFGKQKKVDVIGSVVSLNMGELKKVSSSNITTMMAGNIAGMISYQRSGEPGADNADFFIRGVTTFGYKKDPLILVDGIEVTATDLARLQPDDIANFSIMKDATSTAVYGARGANGVIAVTTKEGTEGKLNISARVETAITQSTRNVELADPITYMRLGNEAVLTRRPDGATPYSQSKIDNTIAGTNKYVYPATDWYNEMFKDNASVYRVNLNANGGGKVARYYLAASFVQDNGNLKVDKRNNFNNNIRLRTYSFRSNLNFNLTKTTKAALRINATFDDYTGPINGGTEVYNQVMHANPVLFPPYYEPDDANIATSHILFGNAGEGSPTYINPYAEMVKGYKDYSKSKIDAQFELEQDLSFLTEGLSVRGLFNTSRYSFFDVSRFFNPFYYKIDSYNKSTNKYRLQSLNETSGTEYLGYSEGQKDVISSVYVEIMANYNRTFKKDHTVSGMLVYTMRNSLTGNAGDLQLSLPHRNLGLSGRGTYSYKSRYFAEFNFGYNGSERFHKSRRFGFFPSAGLAWTLSNESFWKVPFISKLKLRGTYGLVGNDAIGSDYDRFFYLSNVNMNSADRGAQFGIPGSYYYRDGVLVTRNANEDITWEIAYKTNIGFELGLFDDAFVMEADYFREHRTNILMDRTSIPTTMGLTATERANVGEARSQGVDGSIVYNTTFGKSVWLKARANFTFATSEFLVYEEPNYADSYRKHVGHPLSQQWGLIAERLFIDDADVANSPVQSFGEYKAGDIKYRDVNRDGKITEEDMVPIGYPTDPEIIYGFGVSSGYKNFDFSCFFQGSARSSFWIDAENTSPFNNETQLLKAYADSHWSEDNRDLYALWPRLSPTVNKNNSQMSTWFMRNGNFLRLKSVEVGYTLPASLLKKMRLSNARIYVNGTNLLCFSKFKLWDVEMGGNGLGYPIQKSYNLGLTVSF</sequence>
<dbReference type="Pfam" id="PF13715">
    <property type="entry name" value="CarbopepD_reg_2"/>
    <property type="match status" value="1"/>
</dbReference>
<dbReference type="InterPro" id="IPR039426">
    <property type="entry name" value="TonB-dep_rcpt-like"/>
</dbReference>
<dbReference type="NCBIfam" id="TIGR04056">
    <property type="entry name" value="OMP_RagA_SusC"/>
    <property type="match status" value="1"/>
</dbReference>
<reference evidence="10 12" key="1">
    <citation type="journal article" date="2015" name="Science">
        <title>Genetic determinants of in vivo fitness and diet responsiveness in multiple human gut Bacteroides.</title>
        <authorList>
            <person name="Wu M."/>
            <person name="McNulty N.P."/>
            <person name="Rodionov D.A."/>
            <person name="Khoroshkin M.S."/>
            <person name="Griffin N.W."/>
            <person name="Cheng J."/>
            <person name="Latreille P."/>
            <person name="Kerstetter R.A."/>
            <person name="Terrapon N."/>
            <person name="Henrissat B."/>
            <person name="Osterman A.L."/>
            <person name="Gordon J.I."/>
        </authorList>
    </citation>
    <scope>NUCLEOTIDE SEQUENCE [LARGE SCALE GENOMIC DNA]</scope>
    <source>
        <strain evidence="10 12">WH2</strain>
    </source>
</reference>
<dbReference type="SUPFAM" id="SSF49464">
    <property type="entry name" value="Carboxypeptidase regulatory domain-like"/>
    <property type="match status" value="1"/>
</dbReference>
<protein>
    <submittedName>
        <fullName evidence="10 11">TonB-dependent receptor</fullName>
    </submittedName>
</protein>
<dbReference type="Proteomes" id="UP000061809">
    <property type="component" value="Chromosome"/>
</dbReference>
<keyword evidence="4 7" id="KW-0812">Transmembrane</keyword>
<proteinExistence type="inferred from homology"/>
<comment type="subcellular location">
    <subcellularLocation>
        <location evidence="1 7">Cell outer membrane</location>
        <topology evidence="1 7">Multi-pass membrane protein</topology>
    </subcellularLocation>
</comment>
<comment type="similarity">
    <text evidence="7">Belongs to the TonB-dependent receptor family.</text>
</comment>
<dbReference type="EMBL" id="QRVJ01000006">
    <property type="protein sequence ID" value="RGS37455.1"/>
    <property type="molecule type" value="Genomic_DNA"/>
</dbReference>
<evidence type="ECO:0000256" key="8">
    <source>
        <dbReference type="SAM" id="Phobius"/>
    </source>
</evidence>
<dbReference type="SUPFAM" id="SSF56935">
    <property type="entry name" value="Porins"/>
    <property type="match status" value="1"/>
</dbReference>
<dbReference type="Gene3D" id="2.170.130.10">
    <property type="entry name" value="TonB-dependent receptor, plug domain"/>
    <property type="match status" value="1"/>
</dbReference>
<evidence type="ECO:0000313" key="12">
    <source>
        <dbReference type="Proteomes" id="UP000061809"/>
    </source>
</evidence>
<feature type="transmembrane region" description="Helical" evidence="8">
    <location>
        <begin position="12"/>
        <end position="32"/>
    </location>
</feature>
<dbReference type="GO" id="GO:0009279">
    <property type="term" value="C:cell outer membrane"/>
    <property type="evidence" value="ECO:0007669"/>
    <property type="project" value="UniProtKB-SubCell"/>
</dbReference>
<dbReference type="Gene3D" id="2.40.170.20">
    <property type="entry name" value="TonB-dependent receptor, beta-barrel domain"/>
    <property type="match status" value="1"/>
</dbReference>
<keyword evidence="5 7" id="KW-0472">Membrane</keyword>
<dbReference type="PROSITE" id="PS52016">
    <property type="entry name" value="TONB_DEPENDENT_REC_3"/>
    <property type="match status" value="1"/>
</dbReference>
<evidence type="ECO:0000313" key="10">
    <source>
        <dbReference type="EMBL" id="ALJ60540.1"/>
    </source>
</evidence>
<evidence type="ECO:0000256" key="6">
    <source>
        <dbReference type="ARBA" id="ARBA00023237"/>
    </source>
</evidence>
<keyword evidence="2 7" id="KW-0813">Transport</keyword>
<dbReference type="AlphaFoldDB" id="A0A0P0GHM6"/>
<dbReference type="InterPro" id="IPR008969">
    <property type="entry name" value="CarboxyPept-like_regulatory"/>
</dbReference>
<gene>
    <name evidence="10" type="ORF">BcellWH2_03307</name>
    <name evidence="11" type="ORF">DWX97_09995</name>
</gene>